<dbReference type="EMBL" id="JABELV010000021">
    <property type="protein sequence ID" value="KAG7563036.1"/>
    <property type="molecule type" value="Genomic_DNA"/>
</dbReference>
<comment type="subcellular location">
    <subcellularLocation>
        <location evidence="1">Cytoplasm</location>
    </subcellularLocation>
</comment>
<dbReference type="SUPFAM" id="SSF49764">
    <property type="entry name" value="HSP20-like chaperones"/>
    <property type="match status" value="1"/>
</dbReference>
<evidence type="ECO:0000256" key="1">
    <source>
        <dbReference type="ARBA" id="ARBA00004496"/>
    </source>
</evidence>
<dbReference type="Proteomes" id="UP000812966">
    <property type="component" value="Unassembled WGS sequence"/>
</dbReference>
<name>A0A8K0JUH4_9TREE</name>
<proteinExistence type="predicted"/>
<evidence type="ECO:0000259" key="6">
    <source>
        <dbReference type="PROSITE" id="PS51203"/>
    </source>
</evidence>
<dbReference type="InterPro" id="IPR007052">
    <property type="entry name" value="CS_dom"/>
</dbReference>
<reference evidence="7" key="1">
    <citation type="submission" date="2020-04" db="EMBL/GenBank/DDBJ databases">
        <title>Analysis of mating type loci in Filobasidium floriforme.</title>
        <authorList>
            <person name="Nowrousian M."/>
        </authorList>
    </citation>
    <scope>NUCLEOTIDE SEQUENCE</scope>
    <source>
        <strain evidence="7">CBS 6242</strain>
    </source>
</reference>
<feature type="region of interest" description="Disordered" evidence="5">
    <location>
        <begin position="1"/>
        <end position="32"/>
    </location>
</feature>
<dbReference type="InterPro" id="IPR008978">
    <property type="entry name" value="HSP20-like_chaperone"/>
</dbReference>
<evidence type="ECO:0000256" key="4">
    <source>
        <dbReference type="ARBA" id="ARBA00068398"/>
    </source>
</evidence>
<dbReference type="Gene3D" id="2.60.40.790">
    <property type="match status" value="1"/>
</dbReference>
<evidence type="ECO:0000256" key="2">
    <source>
        <dbReference type="ARBA" id="ARBA00022490"/>
    </source>
</evidence>
<comment type="function">
    <text evidence="3">Required for nuclear movement. May interact between microtubules and nuclei and/or may be involved in the generation of force used to move nuclei during interphase.</text>
</comment>
<dbReference type="PROSITE" id="PS51203">
    <property type="entry name" value="CS"/>
    <property type="match status" value="1"/>
</dbReference>
<gene>
    <name evidence="7" type="ORF">FFLO_01468</name>
</gene>
<organism evidence="7 8">
    <name type="scientific">Filobasidium floriforme</name>
    <dbReference type="NCBI Taxonomy" id="5210"/>
    <lineage>
        <taxon>Eukaryota</taxon>
        <taxon>Fungi</taxon>
        <taxon>Dikarya</taxon>
        <taxon>Basidiomycota</taxon>
        <taxon>Agaricomycotina</taxon>
        <taxon>Tremellomycetes</taxon>
        <taxon>Filobasidiales</taxon>
        <taxon>Filobasidiaceae</taxon>
        <taxon>Filobasidium</taxon>
    </lineage>
</organism>
<dbReference type="InterPro" id="IPR037898">
    <property type="entry name" value="NudC_fam"/>
</dbReference>
<dbReference type="GO" id="GO:0005737">
    <property type="term" value="C:cytoplasm"/>
    <property type="evidence" value="ECO:0007669"/>
    <property type="project" value="UniProtKB-SubCell"/>
</dbReference>
<dbReference type="PANTHER" id="PTHR12356:SF3">
    <property type="entry name" value="NUCLEAR MIGRATION PROTEIN NUDC"/>
    <property type="match status" value="1"/>
</dbReference>
<accession>A0A8K0JUH4</accession>
<dbReference type="PANTHER" id="PTHR12356">
    <property type="entry name" value="NUCLEAR MOVEMENT PROTEIN NUDC"/>
    <property type="match status" value="1"/>
</dbReference>
<comment type="caution">
    <text evidence="7">The sequence shown here is derived from an EMBL/GenBank/DDBJ whole genome shotgun (WGS) entry which is preliminary data.</text>
</comment>
<evidence type="ECO:0000256" key="3">
    <source>
        <dbReference type="ARBA" id="ARBA00059400"/>
    </source>
</evidence>
<evidence type="ECO:0000256" key="5">
    <source>
        <dbReference type="SAM" id="MobiDB-lite"/>
    </source>
</evidence>
<dbReference type="CDD" id="cd06467">
    <property type="entry name" value="p23_NUDC_like"/>
    <property type="match status" value="1"/>
</dbReference>
<dbReference type="GO" id="GO:0006457">
    <property type="term" value="P:protein folding"/>
    <property type="evidence" value="ECO:0007669"/>
    <property type="project" value="TreeGrafter"/>
</dbReference>
<dbReference type="FunFam" id="2.60.40.790:FF:000001">
    <property type="entry name" value="Nuclear migration protein nudC"/>
    <property type="match status" value="1"/>
</dbReference>
<feature type="domain" description="CS" evidence="6">
    <location>
        <begin position="28"/>
        <end position="121"/>
    </location>
</feature>
<keyword evidence="2" id="KW-0963">Cytoplasm</keyword>
<dbReference type="Pfam" id="PF04969">
    <property type="entry name" value="CS"/>
    <property type="match status" value="1"/>
</dbReference>
<dbReference type="OrthoDB" id="416217at2759"/>
<evidence type="ECO:0000313" key="8">
    <source>
        <dbReference type="Proteomes" id="UP000812966"/>
    </source>
</evidence>
<dbReference type="AlphaFoldDB" id="A0A8K0JUH4"/>
<sequence>MADKYDNMSMEERAEFDKQAKQKEEEEQATLPYKWNQDLTSVSVTVPLPAGTRAKNLNVEIKKTKLKVQVKGSDKPILEGTLFSDIKEEDSTWSIDDGILSIELEKLSGRTTMGAWWPHVLTHHPKIDTTKITPSNSKLSDLDGETRGMVEKMMFDNQQKQMGKPTSDERKKIETLEKFKASHPEMDFSNAKVN</sequence>
<evidence type="ECO:0000313" key="7">
    <source>
        <dbReference type="EMBL" id="KAG7563036.1"/>
    </source>
</evidence>
<feature type="compositionally biased region" description="Basic and acidic residues" evidence="5">
    <location>
        <begin position="1"/>
        <end position="24"/>
    </location>
</feature>
<dbReference type="GO" id="GO:0051082">
    <property type="term" value="F:unfolded protein binding"/>
    <property type="evidence" value="ECO:0007669"/>
    <property type="project" value="TreeGrafter"/>
</dbReference>
<protein>
    <recommendedName>
        <fullName evidence="4">Nuclear movement protein nudC</fullName>
    </recommendedName>
</protein>
<keyword evidence="8" id="KW-1185">Reference proteome</keyword>